<dbReference type="InterPro" id="IPR007016">
    <property type="entry name" value="O-antigen_ligase-rel_domated"/>
</dbReference>
<feature type="transmembrane region" description="Helical" evidence="5">
    <location>
        <begin position="395"/>
        <end position="414"/>
    </location>
</feature>
<feature type="transmembrane region" description="Helical" evidence="5">
    <location>
        <begin position="162"/>
        <end position="184"/>
    </location>
</feature>
<feature type="transmembrane region" description="Helical" evidence="5">
    <location>
        <begin position="104"/>
        <end position="126"/>
    </location>
</feature>
<evidence type="ECO:0000256" key="4">
    <source>
        <dbReference type="ARBA" id="ARBA00023136"/>
    </source>
</evidence>
<feature type="transmembrane region" description="Helical" evidence="5">
    <location>
        <begin position="29"/>
        <end position="45"/>
    </location>
</feature>
<dbReference type="Pfam" id="PF04932">
    <property type="entry name" value="Wzy_C"/>
    <property type="match status" value="1"/>
</dbReference>
<feature type="transmembrane region" description="Helical" evidence="5">
    <location>
        <begin position="7"/>
        <end position="23"/>
    </location>
</feature>
<evidence type="ECO:0000256" key="5">
    <source>
        <dbReference type="SAM" id="Phobius"/>
    </source>
</evidence>
<proteinExistence type="predicted"/>
<evidence type="ECO:0000256" key="3">
    <source>
        <dbReference type="ARBA" id="ARBA00022989"/>
    </source>
</evidence>
<reference evidence="7 8" key="1">
    <citation type="submission" date="2020-05" db="EMBL/GenBank/DDBJ databases">
        <title>Strain PA2F3 complete genome.</title>
        <authorList>
            <person name="Kim Y.-S."/>
            <person name="Kim S.-J."/>
            <person name="Jung H.-k."/>
            <person name="Kim S.-E."/>
            <person name="Kim K.-H."/>
        </authorList>
    </citation>
    <scope>NUCLEOTIDE SEQUENCE [LARGE SCALE GENOMIC DNA]</scope>
    <source>
        <strain evidence="7 8">PA2F3</strain>
    </source>
</reference>
<dbReference type="GO" id="GO:0016874">
    <property type="term" value="F:ligase activity"/>
    <property type="evidence" value="ECO:0007669"/>
    <property type="project" value="UniProtKB-KW"/>
</dbReference>
<keyword evidence="2 5" id="KW-0812">Transmembrane</keyword>
<keyword evidence="4 5" id="KW-0472">Membrane</keyword>
<sequence length="448" mass="48080">MRNLAQYAAYSLVVMMVVAGAIMALENPAMIALVLGLIAVVFSTISPKFAWAGYLLTLGLNGQLIAIGSAQARPELVSILFLLLAIVGYRARSRGHHRVSSKSTLVWALAYLGATGLGTILVAPSLTQSGWILLQIAQGVLAFLLILYLMPWRGELIRVGTIVVGCIATVSVLGWLAATAGFISPGMLGVGVDMRLIGFSIETNIFASQLACWLAVAWASGRRMTRSERFFIGAIVVAVVLSATRAAWLAAMFLLAWILYSRYRKSVMALPAALVLVIAAVLVPPAIQAYGATQPRDSLGWRLANLLNTDEGTGAYRVDIYDNALAELAEWPRWLIGSGANSYSQYHPIDTTNRYAEYLGNVFLATAYDGGVLAFAALIATLLTTVAASANRGRSLLVVACVLICATATNIMWLQFPWVYIALGAIVPHIDPSETRKQSMTARRANVA</sequence>
<evidence type="ECO:0000313" key="7">
    <source>
        <dbReference type="EMBL" id="QKJ20244.1"/>
    </source>
</evidence>
<feature type="transmembrane region" description="Helical" evidence="5">
    <location>
        <begin position="76"/>
        <end position="92"/>
    </location>
</feature>
<evidence type="ECO:0000256" key="1">
    <source>
        <dbReference type="ARBA" id="ARBA00004141"/>
    </source>
</evidence>
<evidence type="ECO:0000313" key="8">
    <source>
        <dbReference type="Proteomes" id="UP000502498"/>
    </source>
</evidence>
<keyword evidence="7" id="KW-0436">Ligase</keyword>
<dbReference type="GO" id="GO:0016020">
    <property type="term" value="C:membrane"/>
    <property type="evidence" value="ECO:0007669"/>
    <property type="project" value="UniProtKB-SubCell"/>
</dbReference>
<organism evidence="7 8">
    <name type="scientific">Microbacterium hominis</name>
    <dbReference type="NCBI Taxonomy" id="162426"/>
    <lineage>
        <taxon>Bacteria</taxon>
        <taxon>Bacillati</taxon>
        <taxon>Actinomycetota</taxon>
        <taxon>Actinomycetes</taxon>
        <taxon>Micrococcales</taxon>
        <taxon>Microbacteriaceae</taxon>
        <taxon>Microbacterium</taxon>
    </lineage>
</organism>
<dbReference type="RefSeq" id="WP_172990680.1">
    <property type="nucleotide sequence ID" value="NZ_CP054038.1"/>
</dbReference>
<keyword evidence="3 5" id="KW-1133">Transmembrane helix</keyword>
<dbReference type="EMBL" id="CP054038">
    <property type="protein sequence ID" value="QKJ20244.1"/>
    <property type="molecule type" value="Genomic_DNA"/>
</dbReference>
<evidence type="ECO:0000259" key="6">
    <source>
        <dbReference type="Pfam" id="PF04932"/>
    </source>
</evidence>
<protein>
    <submittedName>
        <fullName evidence="7">O-antigen ligase family protein</fullName>
    </submittedName>
</protein>
<feature type="domain" description="O-antigen ligase-related" evidence="6">
    <location>
        <begin position="234"/>
        <end position="379"/>
    </location>
</feature>
<feature type="transmembrane region" description="Helical" evidence="5">
    <location>
        <begin position="362"/>
        <end position="383"/>
    </location>
</feature>
<comment type="subcellular location">
    <subcellularLocation>
        <location evidence="1">Membrane</location>
        <topology evidence="1">Multi-pass membrane protein</topology>
    </subcellularLocation>
</comment>
<evidence type="ECO:0000256" key="2">
    <source>
        <dbReference type="ARBA" id="ARBA00022692"/>
    </source>
</evidence>
<feature type="transmembrane region" description="Helical" evidence="5">
    <location>
        <begin position="132"/>
        <end position="150"/>
    </location>
</feature>
<dbReference type="Proteomes" id="UP000502498">
    <property type="component" value="Chromosome"/>
</dbReference>
<dbReference type="AlphaFoldDB" id="A0A7D4TRS9"/>
<feature type="transmembrane region" description="Helical" evidence="5">
    <location>
        <begin position="230"/>
        <end position="260"/>
    </location>
</feature>
<feature type="transmembrane region" description="Helical" evidence="5">
    <location>
        <begin position="52"/>
        <end position="70"/>
    </location>
</feature>
<gene>
    <name evidence="7" type="ORF">HQM25_13340</name>
</gene>
<accession>A0A7D4TRS9</accession>
<feature type="transmembrane region" description="Helical" evidence="5">
    <location>
        <begin position="266"/>
        <end position="287"/>
    </location>
</feature>
<name>A0A7D4TRS9_9MICO</name>
<feature type="transmembrane region" description="Helical" evidence="5">
    <location>
        <begin position="196"/>
        <end position="218"/>
    </location>
</feature>